<name>A0A8J3D8E2_9BACT</name>
<organism evidence="2 3">
    <name type="scientific">Persicitalea jodogahamensis</name>
    <dbReference type="NCBI Taxonomy" id="402147"/>
    <lineage>
        <taxon>Bacteria</taxon>
        <taxon>Pseudomonadati</taxon>
        <taxon>Bacteroidota</taxon>
        <taxon>Cytophagia</taxon>
        <taxon>Cytophagales</taxon>
        <taxon>Spirosomataceae</taxon>
        <taxon>Persicitalea</taxon>
    </lineage>
</organism>
<feature type="domain" description="PD-(D/E)XK endonuclease-like" evidence="1">
    <location>
        <begin position="675"/>
        <end position="967"/>
    </location>
</feature>
<sequence length="969" mass="112453">MKTFLREVAEYILKAHDSDLEKVAIVVPTRRAAFFVKLELAHATERPIISPEVQAIEDFVESVSTLEVADSVSLLFELYETFKEIDPNIQFDRFMGWASVLLSDLDRIDQYLVKTDYLFDYLTEAKAVERWEAELPPGRSLSDSPGTKNYFSLFENIKLVYQAFRERLTAKGKAYRGMAYRHVAENVDELLLHRTPFEKVYFVGFNAFTESEKVIIKKLRKSNKAEVLWDADKYYMSENPDVEAGTSLRDYKRNLEFGPWNWTHEHLLADEKNITVYGVPNGTLQTKVAGALYAEMLQNDHPEQPVPTAIVLADENLLLPMLYSLDEGVKDFNITMGLSLRGSMLYTLIDSIFELQMNVAEFKTKEGKSVRIPKFNHKSISKVLNHPFIRHFEQIVLRHSETEELTIIQKTLREINFNNRVFLSTAELLEISEGHDLFKTLFTHWKKDDSSQIIQSFYDLIDLLREVYKDYKNALETEYLYLFYTLLKQFEQTIADRPEPLGLYTLRSFLYDLIRNTRIPFSGEPVSDLQILGMLETRALDFERIIILSMNEGTLPQAKRQNSLIPFDIAREVGLPTHLHQEAVMSYHFYRLLQRAKEVHLLYVSTNDALGGGEKSRFIQQIEYELTEYNPRIRLTNKMVEFDEVPSESLTQEVPKDEAMLASIRTYLGEKGLYPTHVNDLIRCSMRFYLSRIVGVQDKEEIEEELGMDKIGTWLHASLEELDQRFFLKGIDPSEDEIKQVLSDKFRELFQGFITDMGLNRIYYQVGEQQILAFLAHQMQSENRRSIVAAEQKLTTELTLEIHGQPVTVQLGGKIDRVERDEENKLFVMDYKTGSVEMNAESRSTIPQRKEKLRSSADLKAGYARQLWFYKYLVYKNLASPEGLKLGEQNYLARDTRVQSGFYSFREPTKIFENQLEITETDDPQTFIAESEALLREIISELLNPELPFVQTADLKVCEYCDFKGICAR</sequence>
<dbReference type="RefSeq" id="WP_189564048.1">
    <property type="nucleotide sequence ID" value="NZ_BMXF01000001.1"/>
</dbReference>
<comment type="caution">
    <text evidence="2">The sequence shown here is derived from an EMBL/GenBank/DDBJ whole genome shotgun (WGS) entry which is preliminary data.</text>
</comment>
<protein>
    <recommendedName>
        <fullName evidence="1">PD-(D/E)XK endonuclease-like domain-containing protein</fullName>
    </recommendedName>
</protein>
<evidence type="ECO:0000259" key="1">
    <source>
        <dbReference type="Pfam" id="PF12705"/>
    </source>
</evidence>
<dbReference type="InterPro" id="IPR038726">
    <property type="entry name" value="PDDEXK_AddAB-type"/>
</dbReference>
<dbReference type="AlphaFoldDB" id="A0A8J3D8E2"/>
<evidence type="ECO:0000313" key="2">
    <source>
        <dbReference type="EMBL" id="GHB64967.1"/>
    </source>
</evidence>
<dbReference type="InterPro" id="IPR011335">
    <property type="entry name" value="Restrct_endonuc-II-like"/>
</dbReference>
<dbReference type="InterPro" id="IPR011604">
    <property type="entry name" value="PDDEXK-like_dom_sf"/>
</dbReference>
<dbReference type="Pfam" id="PF12705">
    <property type="entry name" value="PDDEXK_1"/>
    <property type="match status" value="1"/>
</dbReference>
<accession>A0A8J3D8E2</accession>
<dbReference type="InterPro" id="IPR027417">
    <property type="entry name" value="P-loop_NTPase"/>
</dbReference>
<proteinExistence type="predicted"/>
<dbReference type="EMBL" id="BMXF01000001">
    <property type="protein sequence ID" value="GHB64967.1"/>
    <property type="molecule type" value="Genomic_DNA"/>
</dbReference>
<dbReference type="Proteomes" id="UP000598271">
    <property type="component" value="Unassembled WGS sequence"/>
</dbReference>
<keyword evidence="3" id="KW-1185">Reference proteome</keyword>
<dbReference type="SUPFAM" id="SSF52540">
    <property type="entry name" value="P-loop containing nucleoside triphosphate hydrolases"/>
    <property type="match status" value="1"/>
</dbReference>
<dbReference type="Gene3D" id="3.40.50.300">
    <property type="entry name" value="P-loop containing nucleotide triphosphate hydrolases"/>
    <property type="match status" value="1"/>
</dbReference>
<evidence type="ECO:0000313" key="3">
    <source>
        <dbReference type="Proteomes" id="UP000598271"/>
    </source>
</evidence>
<dbReference type="Gene3D" id="3.90.320.10">
    <property type="match status" value="1"/>
</dbReference>
<gene>
    <name evidence="2" type="ORF">GCM10007390_18830</name>
</gene>
<dbReference type="SUPFAM" id="SSF52980">
    <property type="entry name" value="Restriction endonuclease-like"/>
    <property type="match status" value="1"/>
</dbReference>
<reference evidence="2 3" key="1">
    <citation type="journal article" date="2014" name="Int. J. Syst. Evol. Microbiol.">
        <title>Complete genome sequence of Corynebacterium casei LMG S-19264T (=DSM 44701T), isolated from a smear-ripened cheese.</title>
        <authorList>
            <consortium name="US DOE Joint Genome Institute (JGI-PGF)"/>
            <person name="Walter F."/>
            <person name="Albersmeier A."/>
            <person name="Kalinowski J."/>
            <person name="Ruckert C."/>
        </authorList>
    </citation>
    <scope>NUCLEOTIDE SEQUENCE [LARGE SCALE GENOMIC DNA]</scope>
    <source>
        <strain evidence="2 3">KCTC 12866</strain>
    </source>
</reference>